<gene>
    <name evidence="2" type="ORF">IQ37_04470</name>
</gene>
<evidence type="ECO:0000256" key="1">
    <source>
        <dbReference type="SAM" id="SignalP"/>
    </source>
</evidence>
<reference evidence="2 3" key="1">
    <citation type="submission" date="2014-07" db="EMBL/GenBank/DDBJ databases">
        <title>Genome of Chryseobacterium piperi CTM.</title>
        <authorList>
            <person name="Pipes S.E."/>
            <person name="Stropko S.J."/>
            <person name="Newman J.D."/>
        </authorList>
    </citation>
    <scope>NUCLEOTIDE SEQUENCE [LARGE SCALE GENOMIC DNA]</scope>
    <source>
        <strain evidence="2 3">CTM</strain>
    </source>
</reference>
<dbReference type="EMBL" id="JPRJ01000004">
    <property type="protein sequence ID" value="KFF29673.1"/>
    <property type="molecule type" value="Genomic_DNA"/>
</dbReference>
<dbReference type="RefSeq" id="WP_034682173.1">
    <property type="nucleotide sequence ID" value="NZ_CP023049.2"/>
</dbReference>
<evidence type="ECO:0000313" key="2">
    <source>
        <dbReference type="EMBL" id="KFF29673.1"/>
    </source>
</evidence>
<dbReference type="Proteomes" id="UP000028709">
    <property type="component" value="Unassembled WGS sequence"/>
</dbReference>
<evidence type="ECO:0000313" key="3">
    <source>
        <dbReference type="Proteomes" id="UP000028709"/>
    </source>
</evidence>
<feature type="signal peptide" evidence="1">
    <location>
        <begin position="1"/>
        <end position="18"/>
    </location>
</feature>
<feature type="chain" id="PRO_5001804425" evidence="1">
    <location>
        <begin position="19"/>
        <end position="146"/>
    </location>
</feature>
<keyword evidence="3" id="KW-1185">Reference proteome</keyword>
<keyword evidence="1" id="KW-0732">Signal</keyword>
<dbReference type="OrthoDB" id="1271647at2"/>
<dbReference type="eggNOG" id="ENOG502ZRT2">
    <property type="taxonomic scope" value="Bacteria"/>
</dbReference>
<proteinExistence type="predicted"/>
<dbReference type="KEGG" id="cpip:CJF12_10280"/>
<organism evidence="2 3">
    <name type="scientific">Chryseobacterium piperi</name>
    <dbReference type="NCBI Taxonomy" id="558152"/>
    <lineage>
        <taxon>Bacteria</taxon>
        <taxon>Pseudomonadati</taxon>
        <taxon>Bacteroidota</taxon>
        <taxon>Flavobacteriia</taxon>
        <taxon>Flavobacteriales</taxon>
        <taxon>Weeksellaceae</taxon>
        <taxon>Chryseobacterium group</taxon>
        <taxon>Chryseobacterium</taxon>
    </lineage>
</organism>
<protein>
    <submittedName>
        <fullName evidence="2">Uncharacterized protein</fullName>
    </submittedName>
</protein>
<comment type="caution">
    <text evidence="2">The sequence shown here is derived from an EMBL/GenBank/DDBJ whole genome shotgun (WGS) entry which is preliminary data.</text>
</comment>
<name>A0A086BL59_9FLAO</name>
<sequence>MKKIILSSLLLTASFTLAQELDPPPPATPTVENKIFIDELIKVTNFEKYFYNYCKNKIEQTAKENNWDEKKKQEIIKSIHFEQFNNTIYNTFALYSKEELMNITGLFKSLNNKSYPQLVPMSYVIQHNLEGFVIDLAQGDYLFLNK</sequence>
<dbReference type="AlphaFoldDB" id="A0A086BL59"/>
<accession>A0A086BL59</accession>